<dbReference type="GO" id="GO:0019789">
    <property type="term" value="F:SUMO transferase activity"/>
    <property type="evidence" value="ECO:0007669"/>
    <property type="project" value="InterPro"/>
</dbReference>
<dbReference type="PANTHER" id="PTHR22663">
    <property type="entry name" value="RING FINGER PROTEIN NARYA-RELATED"/>
    <property type="match status" value="1"/>
</dbReference>
<evidence type="ECO:0000256" key="1">
    <source>
        <dbReference type="ARBA" id="ARBA00022771"/>
    </source>
</evidence>
<dbReference type="GO" id="GO:0016925">
    <property type="term" value="P:protein sumoylation"/>
    <property type="evidence" value="ECO:0007669"/>
    <property type="project" value="TreeGrafter"/>
</dbReference>
<organism evidence="7 8">
    <name type="scientific">Fopius arisanus</name>
    <dbReference type="NCBI Taxonomy" id="64838"/>
    <lineage>
        <taxon>Eukaryota</taxon>
        <taxon>Metazoa</taxon>
        <taxon>Ecdysozoa</taxon>
        <taxon>Arthropoda</taxon>
        <taxon>Hexapoda</taxon>
        <taxon>Insecta</taxon>
        <taxon>Pterygota</taxon>
        <taxon>Neoptera</taxon>
        <taxon>Endopterygota</taxon>
        <taxon>Hymenoptera</taxon>
        <taxon>Apocrita</taxon>
        <taxon>Ichneumonoidea</taxon>
        <taxon>Braconidae</taxon>
        <taxon>Opiinae</taxon>
        <taxon>Fopius</taxon>
    </lineage>
</organism>
<evidence type="ECO:0000256" key="5">
    <source>
        <dbReference type="SAM" id="MobiDB-lite"/>
    </source>
</evidence>
<dbReference type="GO" id="GO:0007131">
    <property type="term" value="P:reciprocal meiotic recombination"/>
    <property type="evidence" value="ECO:0007669"/>
    <property type="project" value="InterPro"/>
</dbReference>
<dbReference type="InterPro" id="IPR013083">
    <property type="entry name" value="Znf_RING/FYVE/PHD"/>
</dbReference>
<dbReference type="PROSITE" id="PS50089">
    <property type="entry name" value="ZF_RING_2"/>
    <property type="match status" value="1"/>
</dbReference>
<evidence type="ECO:0000313" key="8">
    <source>
        <dbReference type="RefSeq" id="XP_011299503.1"/>
    </source>
</evidence>
<feature type="compositionally biased region" description="Polar residues" evidence="5">
    <location>
        <begin position="235"/>
        <end position="251"/>
    </location>
</feature>
<proteinExistence type="predicted"/>
<evidence type="ECO:0000259" key="6">
    <source>
        <dbReference type="PROSITE" id="PS50089"/>
    </source>
</evidence>
<accession>A0A9R1SYL5</accession>
<dbReference type="AlphaFoldDB" id="A0A9R1SYL5"/>
<dbReference type="Pfam" id="PF14634">
    <property type="entry name" value="zf-RING_5"/>
    <property type="match status" value="1"/>
</dbReference>
<dbReference type="RefSeq" id="XP_011299503.1">
    <property type="nucleotide sequence ID" value="XM_011301201.1"/>
</dbReference>
<evidence type="ECO:0000256" key="4">
    <source>
        <dbReference type="PROSITE-ProRule" id="PRU00175"/>
    </source>
</evidence>
<dbReference type="KEGG" id="fas:105264370"/>
<protein>
    <submittedName>
        <fullName evidence="8">RING finger protein 212B-like</fullName>
    </submittedName>
</protein>
<evidence type="ECO:0000256" key="3">
    <source>
        <dbReference type="ARBA" id="ARBA00023254"/>
    </source>
</evidence>
<keyword evidence="1 4" id="KW-0479">Metal-binding</keyword>
<dbReference type="PANTHER" id="PTHR22663:SF17">
    <property type="entry name" value="RING FINGER PROTEIN NARYA-RELATED"/>
    <property type="match status" value="1"/>
</dbReference>
<dbReference type="SUPFAM" id="SSF57850">
    <property type="entry name" value="RING/U-box"/>
    <property type="match status" value="1"/>
</dbReference>
<sequence>MEPEWLLCNNCFIHMRDSKSPFSIVSCGHLFCRKCSSEVGDKCSVCNTNGIQSVCLTKPFAPMVAPMFNDILAMAEKLVFAAKFQKFQLEILMFREDQLSKKYCSLKSTYWKINSELNQVKQEYNSVKIAYNELMVQNKRSSVLIKETPKYARVRFAEKNTIFGHNQPDPRNRFCPVSGNISEDSDASGFGDRRSRTPRMVDGIFRVPGVPAIPRSAGSSTTSSRISTPSCVNYGAQSSGYESNTSTHFRR</sequence>
<feature type="compositionally biased region" description="Low complexity" evidence="5">
    <location>
        <begin position="213"/>
        <end position="230"/>
    </location>
</feature>
<dbReference type="Proteomes" id="UP000694866">
    <property type="component" value="Unplaced"/>
</dbReference>
<dbReference type="GO" id="GO:0000795">
    <property type="term" value="C:synaptonemal complex"/>
    <property type="evidence" value="ECO:0007669"/>
    <property type="project" value="InterPro"/>
</dbReference>
<dbReference type="GO" id="GO:0007129">
    <property type="term" value="P:homologous chromosome pairing at meiosis"/>
    <property type="evidence" value="ECO:0007669"/>
    <property type="project" value="TreeGrafter"/>
</dbReference>
<keyword evidence="7" id="KW-1185">Reference proteome</keyword>
<dbReference type="InterPro" id="IPR042123">
    <property type="entry name" value="Zip3/RNF212-like"/>
</dbReference>
<name>A0A9R1SYL5_9HYME</name>
<feature type="region of interest" description="Disordered" evidence="5">
    <location>
        <begin position="212"/>
        <end position="251"/>
    </location>
</feature>
<gene>
    <name evidence="8" type="primary">LOC105264370</name>
</gene>
<keyword evidence="2" id="KW-0862">Zinc</keyword>
<reference evidence="8" key="1">
    <citation type="submission" date="2025-08" db="UniProtKB">
        <authorList>
            <consortium name="RefSeq"/>
        </authorList>
    </citation>
    <scope>IDENTIFICATION</scope>
    <source>
        <strain evidence="8">USDA-PBARC FA_bdor</strain>
        <tissue evidence="8">Whole organism</tissue>
    </source>
</reference>
<dbReference type="GeneID" id="105264370"/>
<keyword evidence="1 4" id="KW-0863">Zinc-finger</keyword>
<evidence type="ECO:0000313" key="7">
    <source>
        <dbReference type="Proteomes" id="UP000694866"/>
    </source>
</evidence>
<evidence type="ECO:0000256" key="2">
    <source>
        <dbReference type="ARBA" id="ARBA00022833"/>
    </source>
</evidence>
<dbReference type="Gene3D" id="3.30.40.10">
    <property type="entry name" value="Zinc/RING finger domain, C3HC4 (zinc finger)"/>
    <property type="match status" value="1"/>
</dbReference>
<feature type="domain" description="RING-type" evidence="6">
    <location>
        <begin position="8"/>
        <end position="47"/>
    </location>
</feature>
<dbReference type="OrthoDB" id="2535391at2759"/>
<dbReference type="GO" id="GO:0008270">
    <property type="term" value="F:zinc ion binding"/>
    <property type="evidence" value="ECO:0007669"/>
    <property type="project" value="UniProtKB-KW"/>
</dbReference>
<keyword evidence="3" id="KW-0469">Meiosis</keyword>
<dbReference type="InterPro" id="IPR001841">
    <property type="entry name" value="Znf_RING"/>
</dbReference>